<gene>
    <name evidence="2" type="ORF">P170DRAFT_438305</name>
</gene>
<keyword evidence="3" id="KW-1185">Reference proteome</keyword>
<evidence type="ECO:0000256" key="1">
    <source>
        <dbReference type="SAM" id="SignalP"/>
    </source>
</evidence>
<evidence type="ECO:0000313" key="3">
    <source>
        <dbReference type="Proteomes" id="UP000234275"/>
    </source>
</evidence>
<organism evidence="2 3">
    <name type="scientific">Aspergillus steynii IBT 23096</name>
    <dbReference type="NCBI Taxonomy" id="1392250"/>
    <lineage>
        <taxon>Eukaryota</taxon>
        <taxon>Fungi</taxon>
        <taxon>Dikarya</taxon>
        <taxon>Ascomycota</taxon>
        <taxon>Pezizomycotina</taxon>
        <taxon>Eurotiomycetes</taxon>
        <taxon>Eurotiomycetidae</taxon>
        <taxon>Eurotiales</taxon>
        <taxon>Aspergillaceae</taxon>
        <taxon>Aspergillus</taxon>
        <taxon>Aspergillus subgen. Circumdati</taxon>
    </lineage>
</organism>
<comment type="caution">
    <text evidence="2">The sequence shown here is derived from an EMBL/GenBank/DDBJ whole genome shotgun (WGS) entry which is preliminary data.</text>
</comment>
<dbReference type="EMBL" id="MSFO01000006">
    <property type="protein sequence ID" value="PLB46557.1"/>
    <property type="molecule type" value="Genomic_DNA"/>
</dbReference>
<protein>
    <submittedName>
        <fullName evidence="2">Uncharacterized protein</fullName>
    </submittedName>
</protein>
<dbReference type="OrthoDB" id="4338083at2759"/>
<name>A0A2I2G104_9EURO</name>
<reference evidence="2 3" key="1">
    <citation type="submission" date="2016-12" db="EMBL/GenBank/DDBJ databases">
        <title>The genomes of Aspergillus section Nigri reveals drivers in fungal speciation.</title>
        <authorList>
            <consortium name="DOE Joint Genome Institute"/>
            <person name="Vesth T.C."/>
            <person name="Nybo J."/>
            <person name="Theobald S."/>
            <person name="Brandl J."/>
            <person name="Frisvad J.C."/>
            <person name="Nielsen K.F."/>
            <person name="Lyhne E.K."/>
            <person name="Kogle M.E."/>
            <person name="Kuo A."/>
            <person name="Riley R."/>
            <person name="Clum A."/>
            <person name="Nolan M."/>
            <person name="Lipzen A."/>
            <person name="Salamov A."/>
            <person name="Henrissat B."/>
            <person name="Wiebenga A."/>
            <person name="De Vries R.P."/>
            <person name="Grigoriev I.V."/>
            <person name="Mortensen U.H."/>
            <person name="Andersen M.R."/>
            <person name="Baker S.E."/>
        </authorList>
    </citation>
    <scope>NUCLEOTIDE SEQUENCE [LARGE SCALE GENOMIC DNA]</scope>
    <source>
        <strain evidence="2 3">IBT 23096</strain>
    </source>
</reference>
<dbReference type="RefSeq" id="XP_024701859.1">
    <property type="nucleotide sequence ID" value="XM_024849570.1"/>
</dbReference>
<dbReference type="GeneID" id="36557269"/>
<keyword evidence="1" id="KW-0732">Signal</keyword>
<sequence>MRLLPTLLAAALFLGTAGAIKNWDFYIFRPGCDPDDVDISLYIYHAIGTRAKPCSALDTRADLNLSEADSLSWKSPVEERAQFDLCMYADGDCSGEHTDVIRSTWDICYPYNGFKGYKVVLIGDDCE</sequence>
<dbReference type="VEuPathDB" id="FungiDB:P170DRAFT_438305"/>
<dbReference type="AlphaFoldDB" id="A0A2I2G104"/>
<dbReference type="Proteomes" id="UP000234275">
    <property type="component" value="Unassembled WGS sequence"/>
</dbReference>
<feature type="signal peptide" evidence="1">
    <location>
        <begin position="1"/>
        <end position="19"/>
    </location>
</feature>
<evidence type="ECO:0000313" key="2">
    <source>
        <dbReference type="EMBL" id="PLB46557.1"/>
    </source>
</evidence>
<accession>A0A2I2G104</accession>
<feature type="chain" id="PRO_5014142023" evidence="1">
    <location>
        <begin position="20"/>
        <end position="127"/>
    </location>
</feature>
<proteinExistence type="predicted"/>